<evidence type="ECO:0000256" key="4">
    <source>
        <dbReference type="ARBA" id="ARBA00023180"/>
    </source>
</evidence>
<dbReference type="EMBL" id="OZ075128">
    <property type="protein sequence ID" value="CAL4958956.1"/>
    <property type="molecule type" value="Genomic_DNA"/>
</dbReference>
<name>A0ABC8ZII6_9POAL</name>
<proteinExistence type="inferred from homology"/>
<evidence type="ECO:0000256" key="2">
    <source>
        <dbReference type="ARBA" id="ARBA00022729"/>
    </source>
</evidence>
<keyword evidence="4" id="KW-0325">Glycoprotein</keyword>
<keyword evidence="6" id="KW-1185">Reference proteome</keyword>
<dbReference type="PANTHER" id="PTHR22835:SF651">
    <property type="entry name" value="GDSL ESTERASE_LIPASE"/>
    <property type="match status" value="1"/>
</dbReference>
<dbReference type="Pfam" id="PF00657">
    <property type="entry name" value="Lipase_GDSL"/>
    <property type="match status" value="1"/>
</dbReference>
<dbReference type="Gene3D" id="3.40.50.1110">
    <property type="entry name" value="SGNH hydrolase"/>
    <property type="match status" value="1"/>
</dbReference>
<comment type="similarity">
    <text evidence="1">Belongs to the 'GDSL' lipolytic enzyme family.</text>
</comment>
<reference evidence="5" key="1">
    <citation type="submission" date="2024-10" db="EMBL/GenBank/DDBJ databases">
        <authorList>
            <person name="Ryan C."/>
        </authorList>
    </citation>
    <scope>NUCLEOTIDE SEQUENCE [LARGE SCALE GENOMIC DNA]</scope>
</reference>
<dbReference type="GO" id="GO:0016787">
    <property type="term" value="F:hydrolase activity"/>
    <property type="evidence" value="ECO:0007669"/>
    <property type="project" value="UniProtKB-KW"/>
</dbReference>
<evidence type="ECO:0000313" key="6">
    <source>
        <dbReference type="Proteomes" id="UP001497457"/>
    </source>
</evidence>
<dbReference type="SUPFAM" id="SSF52266">
    <property type="entry name" value="SGNH hydrolase"/>
    <property type="match status" value="1"/>
</dbReference>
<evidence type="ECO:0008006" key="7">
    <source>
        <dbReference type="Google" id="ProtNLM"/>
    </source>
</evidence>
<gene>
    <name evidence="5" type="ORF">URODEC1_LOCUS43430</name>
</gene>
<dbReference type="AlphaFoldDB" id="A0ABC8ZII6"/>
<dbReference type="Proteomes" id="UP001497457">
    <property type="component" value="Chromosome 18b"/>
</dbReference>
<dbReference type="PANTHER" id="PTHR22835">
    <property type="entry name" value="ZINC FINGER FYVE DOMAIN CONTAINING PROTEIN"/>
    <property type="match status" value="1"/>
</dbReference>
<keyword evidence="3" id="KW-0378">Hydrolase</keyword>
<evidence type="ECO:0000313" key="5">
    <source>
        <dbReference type="EMBL" id="CAL4958956.1"/>
    </source>
</evidence>
<keyword evidence="2" id="KW-0732">Signal</keyword>
<organism evidence="5 6">
    <name type="scientific">Urochloa decumbens</name>
    <dbReference type="NCBI Taxonomy" id="240449"/>
    <lineage>
        <taxon>Eukaryota</taxon>
        <taxon>Viridiplantae</taxon>
        <taxon>Streptophyta</taxon>
        <taxon>Embryophyta</taxon>
        <taxon>Tracheophyta</taxon>
        <taxon>Spermatophyta</taxon>
        <taxon>Magnoliopsida</taxon>
        <taxon>Liliopsida</taxon>
        <taxon>Poales</taxon>
        <taxon>Poaceae</taxon>
        <taxon>PACMAD clade</taxon>
        <taxon>Panicoideae</taxon>
        <taxon>Panicodae</taxon>
        <taxon>Paniceae</taxon>
        <taxon>Melinidinae</taxon>
        <taxon>Urochloa</taxon>
    </lineage>
</organism>
<dbReference type="InterPro" id="IPR001087">
    <property type="entry name" value="GDSL"/>
</dbReference>
<dbReference type="CDD" id="cd01837">
    <property type="entry name" value="SGNH_plant_lipase_like"/>
    <property type="match status" value="1"/>
</dbReference>
<dbReference type="InterPro" id="IPR036514">
    <property type="entry name" value="SGNH_hydro_sf"/>
</dbReference>
<evidence type="ECO:0000256" key="1">
    <source>
        <dbReference type="ARBA" id="ARBA00008668"/>
    </source>
</evidence>
<evidence type="ECO:0000256" key="3">
    <source>
        <dbReference type="ARBA" id="ARBA00022801"/>
    </source>
</evidence>
<accession>A0ABC8ZII6</accession>
<dbReference type="InterPro" id="IPR035669">
    <property type="entry name" value="SGNH_plant_lipase-like"/>
</dbReference>
<sequence length="441" mass="48444">MFKQALAPLRGSNAILAFQAQVTSPTMKLAVVAFLLFLFLSCHQSAYSGEKKLFTSIISFGDSYADIGNLARWEDPVLESVNLRNPPYGETFFGHPSGRTTNGRIALDFIGIPCVVLFFFTFVSVNWCGVNLIDVPSWGWIYSLKRTIRPADALGLPFVPPVVAKGQNFSTGVNFAVAGATALNLTYLQGQNITLEIPINSSLNDQLRWFEKMKPSLCSNKTPGSSDCFGESLFVIGQFGGNDYLNILINSNMTLEQARPYVPEIVNTISNAVERLIHHGAKYIVVADIIPVGCLPITLAMRPSSNAADYDRYGCLESFNAVLSRHQNALLRRRVEALRERYPHAKIAFAEHYRPVVAFLQDPDRFGFNSSTTLVSCCGGGGPYNQNWDAPCGKPGATACAAPSKAIYWDDVHLTESAYSYIAQGWLHGPYADPPILHLVN</sequence>
<protein>
    <recommendedName>
        <fullName evidence="7">GDSL esterase/lipase</fullName>
    </recommendedName>
</protein>